<feature type="transmembrane region" description="Helical" evidence="2">
    <location>
        <begin position="162"/>
        <end position="183"/>
    </location>
</feature>
<dbReference type="AlphaFoldDB" id="A0A3E1NZQ3"/>
<comment type="caution">
    <text evidence="4">The sequence shown here is derived from an EMBL/GenBank/DDBJ whole genome shotgun (WGS) entry which is preliminary data.</text>
</comment>
<keyword evidence="2" id="KW-0812">Transmembrane</keyword>
<feature type="domain" description="Bacterial sugar transferase" evidence="3">
    <location>
        <begin position="157"/>
        <end position="350"/>
    </location>
</feature>
<sequence length="357" mass="40506">MASSHVNRYTLCIGNDEFFDGVTGKTEEYVFTAKELSLSVNVLKEQLLYNNVPTFIICNVHDNPQFNFRKLRDYIRTESRLAKVPVFVYTEALSAELKQELRTIGGIDDILTPDVTPAIFEEKLRIAQQIRQMAQTVEKEGSTVSIKPGYYLNYSIKRGLDILFAGTLLLLLSPLFLVLTILIKLDSKGPVFYVSRRAGKRYQIFKFYKFRTMVADADQQVAQMKHLNQYDTNGTGPVFFKVSNDPRVTPLGAFLRNTSLDELPQLLNVLLGHMSLVGNRPLPLYEAATLTTDDYAGRFLAPAGITGLWQIKKRGNKDMSVSERINLDKSYAEKHSVLYDMWILANTPNALRQKDNV</sequence>
<name>A0A3E1NZQ3_9BACT</name>
<proteinExistence type="inferred from homology"/>
<keyword evidence="5" id="KW-1185">Reference proteome</keyword>
<protein>
    <submittedName>
        <fullName evidence="4">Sugar transferase</fullName>
    </submittedName>
</protein>
<dbReference type="PANTHER" id="PTHR30576">
    <property type="entry name" value="COLANIC BIOSYNTHESIS UDP-GLUCOSE LIPID CARRIER TRANSFERASE"/>
    <property type="match status" value="1"/>
</dbReference>
<evidence type="ECO:0000313" key="4">
    <source>
        <dbReference type="EMBL" id="RFM33421.1"/>
    </source>
</evidence>
<keyword evidence="4" id="KW-0808">Transferase</keyword>
<dbReference type="OrthoDB" id="9808602at2"/>
<evidence type="ECO:0000259" key="3">
    <source>
        <dbReference type="Pfam" id="PF02397"/>
    </source>
</evidence>
<accession>A0A3E1NZQ3</accession>
<organism evidence="4 5">
    <name type="scientific">Chitinophaga silvisoli</name>
    <dbReference type="NCBI Taxonomy" id="2291814"/>
    <lineage>
        <taxon>Bacteria</taxon>
        <taxon>Pseudomonadati</taxon>
        <taxon>Bacteroidota</taxon>
        <taxon>Chitinophagia</taxon>
        <taxon>Chitinophagales</taxon>
        <taxon>Chitinophagaceae</taxon>
        <taxon>Chitinophaga</taxon>
    </lineage>
</organism>
<reference evidence="4 5" key="1">
    <citation type="submission" date="2018-08" db="EMBL/GenBank/DDBJ databases">
        <title>Chitinophaga sp. K20C18050901, a novel bacterium isolated from forest soil.</title>
        <authorList>
            <person name="Wang C."/>
        </authorList>
    </citation>
    <scope>NUCLEOTIDE SEQUENCE [LARGE SCALE GENOMIC DNA]</scope>
    <source>
        <strain evidence="4 5">K20C18050901</strain>
    </source>
</reference>
<evidence type="ECO:0000313" key="5">
    <source>
        <dbReference type="Proteomes" id="UP000261174"/>
    </source>
</evidence>
<dbReference type="GO" id="GO:0016780">
    <property type="term" value="F:phosphotransferase activity, for other substituted phosphate groups"/>
    <property type="evidence" value="ECO:0007669"/>
    <property type="project" value="TreeGrafter"/>
</dbReference>
<evidence type="ECO:0000256" key="2">
    <source>
        <dbReference type="SAM" id="Phobius"/>
    </source>
</evidence>
<dbReference type="Proteomes" id="UP000261174">
    <property type="component" value="Unassembled WGS sequence"/>
</dbReference>
<dbReference type="EMBL" id="QTJV01000007">
    <property type="protein sequence ID" value="RFM33421.1"/>
    <property type="molecule type" value="Genomic_DNA"/>
</dbReference>
<keyword evidence="2" id="KW-0472">Membrane</keyword>
<dbReference type="PANTHER" id="PTHR30576:SF0">
    <property type="entry name" value="UNDECAPRENYL-PHOSPHATE N-ACETYLGALACTOSAMINYL 1-PHOSPHATE TRANSFERASE-RELATED"/>
    <property type="match status" value="1"/>
</dbReference>
<comment type="similarity">
    <text evidence="1">Belongs to the bacterial sugar transferase family.</text>
</comment>
<evidence type="ECO:0000256" key="1">
    <source>
        <dbReference type="ARBA" id="ARBA00006464"/>
    </source>
</evidence>
<keyword evidence="2" id="KW-1133">Transmembrane helix</keyword>
<dbReference type="Pfam" id="PF02397">
    <property type="entry name" value="Bac_transf"/>
    <property type="match status" value="1"/>
</dbReference>
<dbReference type="InterPro" id="IPR003362">
    <property type="entry name" value="Bact_transf"/>
</dbReference>
<gene>
    <name evidence="4" type="ORF">DXN04_19675</name>
</gene>